<accession>A0AAN8K198</accession>
<evidence type="ECO:0008006" key="17">
    <source>
        <dbReference type="Google" id="ProtNLM"/>
    </source>
</evidence>
<dbReference type="InterPro" id="IPR002401">
    <property type="entry name" value="Cyt_P450_E_grp-I"/>
</dbReference>
<dbReference type="AlphaFoldDB" id="A0AAN8K198"/>
<dbReference type="FunFam" id="1.10.630.10:FF:000238">
    <property type="entry name" value="Cytochrome P450 2A6"/>
    <property type="match status" value="1"/>
</dbReference>
<keyword evidence="16" id="KW-1185">Reference proteome</keyword>
<dbReference type="GO" id="GO:0005789">
    <property type="term" value="C:endoplasmic reticulum membrane"/>
    <property type="evidence" value="ECO:0007669"/>
    <property type="project" value="UniProtKB-SubCell"/>
</dbReference>
<evidence type="ECO:0000256" key="11">
    <source>
        <dbReference type="ARBA" id="ARBA00023033"/>
    </source>
</evidence>
<comment type="similarity">
    <text evidence="4">Belongs to the cytochrome P450 family.</text>
</comment>
<organism evidence="15 16">
    <name type="scientific">Patella caerulea</name>
    <name type="common">Rayed Mediterranean limpet</name>
    <dbReference type="NCBI Taxonomy" id="87958"/>
    <lineage>
        <taxon>Eukaryota</taxon>
        <taxon>Metazoa</taxon>
        <taxon>Spiralia</taxon>
        <taxon>Lophotrochozoa</taxon>
        <taxon>Mollusca</taxon>
        <taxon>Gastropoda</taxon>
        <taxon>Patellogastropoda</taxon>
        <taxon>Patelloidea</taxon>
        <taxon>Patellidae</taxon>
        <taxon>Patella</taxon>
    </lineage>
</organism>
<dbReference type="InterPro" id="IPR050182">
    <property type="entry name" value="Cytochrome_P450_fam2"/>
</dbReference>
<keyword evidence="10 13" id="KW-0408">Iron</keyword>
<dbReference type="Gene3D" id="1.10.630.10">
    <property type="entry name" value="Cytochrome P450"/>
    <property type="match status" value="1"/>
</dbReference>
<proteinExistence type="inferred from homology"/>
<name>A0AAN8K198_PATCE</name>
<dbReference type="GO" id="GO:0016705">
    <property type="term" value="F:oxidoreductase activity, acting on paired donors, with incorporation or reduction of molecular oxygen"/>
    <property type="evidence" value="ECO:0007669"/>
    <property type="project" value="InterPro"/>
</dbReference>
<feature type="transmembrane region" description="Helical" evidence="14">
    <location>
        <begin position="6"/>
        <end position="31"/>
    </location>
</feature>
<gene>
    <name evidence="15" type="ORF">SNE40_010552</name>
</gene>
<keyword evidence="9" id="KW-0560">Oxidoreductase</keyword>
<evidence type="ECO:0000256" key="2">
    <source>
        <dbReference type="ARBA" id="ARBA00004174"/>
    </source>
</evidence>
<dbReference type="InterPro" id="IPR036396">
    <property type="entry name" value="Cyt_P450_sf"/>
</dbReference>
<keyword evidence="12 14" id="KW-0472">Membrane</keyword>
<keyword evidence="6 13" id="KW-0479">Metal-binding</keyword>
<dbReference type="GO" id="GO:0020037">
    <property type="term" value="F:heme binding"/>
    <property type="evidence" value="ECO:0007669"/>
    <property type="project" value="InterPro"/>
</dbReference>
<evidence type="ECO:0000313" key="16">
    <source>
        <dbReference type="Proteomes" id="UP001347796"/>
    </source>
</evidence>
<keyword evidence="14" id="KW-0812">Transmembrane</keyword>
<evidence type="ECO:0000256" key="3">
    <source>
        <dbReference type="ARBA" id="ARBA00004406"/>
    </source>
</evidence>
<evidence type="ECO:0000256" key="14">
    <source>
        <dbReference type="SAM" id="Phobius"/>
    </source>
</evidence>
<sequence length="498" mass="56635">MVVAEFLSTSLTSGLIALAIVLVIGYVFLFWERSGIPPGPPFWPVVGNIFNMRGHYFGRRHVYLEKMKVKYGPVFRIYLGNQLTIFLNDHESIKEAIVDQKDVFIARPTKKLWGYKMSALEGPGLAMSNGEDWKAARSLVVQAFHDIGSTSFEEIIKDEIKDIIAELSTNGGDAIRIRNSVIKATTSITGRVSFGSRLDYSKEIDLHIFNTAHAISKGEGPMSPIHTLPFLRFLPNIAKKVAETNRDVTRIRQEFCRYIDEHKKKPTEHTSRDLIDVFLKKTRTTENYLIDEQNLTRIILDLFAAGSIANGNVVDWAFLYMILHPNIQKKCQDEIDKVVGPKRMVRWSDKPNLPYLEATLMEAYRLGNNAPLAVPHMNTKDAYVKGYLIPKESIVIPNVLSCHLDQKTWNDPLTFKPERFLDERGKIQSHPAFMPFMTGPRYCVGETLGQMQIFLIFSNILQIFSLSKEVGAKLTTKGIYGINMETSPYLVHAKRRHL</sequence>
<dbReference type="PRINTS" id="PR00463">
    <property type="entry name" value="EP450I"/>
</dbReference>
<evidence type="ECO:0000256" key="12">
    <source>
        <dbReference type="ARBA" id="ARBA00023136"/>
    </source>
</evidence>
<dbReference type="GO" id="GO:0004497">
    <property type="term" value="F:monooxygenase activity"/>
    <property type="evidence" value="ECO:0007669"/>
    <property type="project" value="UniProtKB-KW"/>
</dbReference>
<evidence type="ECO:0000256" key="13">
    <source>
        <dbReference type="PIRSR" id="PIRSR602401-1"/>
    </source>
</evidence>
<dbReference type="Proteomes" id="UP001347796">
    <property type="component" value="Unassembled WGS sequence"/>
</dbReference>
<evidence type="ECO:0000256" key="6">
    <source>
        <dbReference type="ARBA" id="ARBA00022723"/>
    </source>
</evidence>
<reference evidence="15 16" key="1">
    <citation type="submission" date="2024-01" db="EMBL/GenBank/DDBJ databases">
        <title>The genome of the rayed Mediterranean limpet Patella caerulea (Linnaeus, 1758).</title>
        <authorList>
            <person name="Anh-Thu Weber A."/>
            <person name="Halstead-Nussloch G."/>
        </authorList>
    </citation>
    <scope>NUCLEOTIDE SEQUENCE [LARGE SCALE GENOMIC DNA]</scope>
    <source>
        <strain evidence="15">AATW-2023a</strain>
        <tissue evidence="15">Whole specimen</tissue>
    </source>
</reference>
<evidence type="ECO:0000256" key="8">
    <source>
        <dbReference type="ARBA" id="ARBA00022848"/>
    </source>
</evidence>
<dbReference type="InterPro" id="IPR001128">
    <property type="entry name" value="Cyt_P450"/>
</dbReference>
<feature type="binding site" description="axial binding residue" evidence="13">
    <location>
        <position position="443"/>
    </location>
    <ligand>
        <name>heme</name>
        <dbReference type="ChEBI" id="CHEBI:30413"/>
    </ligand>
    <ligandPart>
        <name>Fe</name>
        <dbReference type="ChEBI" id="CHEBI:18248"/>
    </ligandPart>
</feature>
<keyword evidence="14" id="KW-1133">Transmembrane helix</keyword>
<dbReference type="PRINTS" id="PR00385">
    <property type="entry name" value="P450"/>
</dbReference>
<comment type="cofactor">
    <cofactor evidence="1 13">
        <name>heme</name>
        <dbReference type="ChEBI" id="CHEBI:30413"/>
    </cofactor>
</comment>
<keyword evidence="7" id="KW-0256">Endoplasmic reticulum</keyword>
<evidence type="ECO:0000256" key="5">
    <source>
        <dbReference type="ARBA" id="ARBA00022617"/>
    </source>
</evidence>
<dbReference type="SUPFAM" id="SSF48264">
    <property type="entry name" value="Cytochrome P450"/>
    <property type="match status" value="1"/>
</dbReference>
<dbReference type="GO" id="GO:0005506">
    <property type="term" value="F:iron ion binding"/>
    <property type="evidence" value="ECO:0007669"/>
    <property type="project" value="InterPro"/>
</dbReference>
<keyword evidence="11" id="KW-0503">Monooxygenase</keyword>
<evidence type="ECO:0000256" key="4">
    <source>
        <dbReference type="ARBA" id="ARBA00010617"/>
    </source>
</evidence>
<dbReference type="Pfam" id="PF00067">
    <property type="entry name" value="p450"/>
    <property type="match status" value="1"/>
</dbReference>
<dbReference type="EMBL" id="JAZGQO010000007">
    <property type="protein sequence ID" value="KAK6182993.1"/>
    <property type="molecule type" value="Genomic_DNA"/>
</dbReference>
<keyword evidence="5 13" id="KW-0349">Heme</keyword>
<evidence type="ECO:0000256" key="7">
    <source>
        <dbReference type="ARBA" id="ARBA00022824"/>
    </source>
</evidence>
<keyword evidence="8" id="KW-0492">Microsome</keyword>
<evidence type="ECO:0000256" key="9">
    <source>
        <dbReference type="ARBA" id="ARBA00023002"/>
    </source>
</evidence>
<protein>
    <recommendedName>
        <fullName evidence="17">Cytochrome P450</fullName>
    </recommendedName>
</protein>
<evidence type="ECO:0000256" key="10">
    <source>
        <dbReference type="ARBA" id="ARBA00023004"/>
    </source>
</evidence>
<evidence type="ECO:0000313" key="15">
    <source>
        <dbReference type="EMBL" id="KAK6182993.1"/>
    </source>
</evidence>
<comment type="caution">
    <text evidence="15">The sequence shown here is derived from an EMBL/GenBank/DDBJ whole genome shotgun (WGS) entry which is preliminary data.</text>
</comment>
<comment type="subcellular location">
    <subcellularLocation>
        <location evidence="3">Endoplasmic reticulum membrane</location>
        <topology evidence="3">Peripheral membrane protein</topology>
    </subcellularLocation>
    <subcellularLocation>
        <location evidence="2">Microsome membrane</location>
        <topology evidence="2">Peripheral membrane protein</topology>
    </subcellularLocation>
</comment>
<evidence type="ECO:0000256" key="1">
    <source>
        <dbReference type="ARBA" id="ARBA00001971"/>
    </source>
</evidence>
<dbReference type="PANTHER" id="PTHR24300">
    <property type="entry name" value="CYTOCHROME P450 508A4-RELATED"/>
    <property type="match status" value="1"/>
</dbReference>